<dbReference type="InterPro" id="IPR050266">
    <property type="entry name" value="AB_hydrolase_sf"/>
</dbReference>
<dbReference type="InterPro" id="IPR000073">
    <property type="entry name" value="AB_hydrolase_1"/>
</dbReference>
<name>A0ABT0XLT8_9BACI</name>
<accession>A0ABT0XLT8</accession>
<dbReference type="Pfam" id="PF00561">
    <property type="entry name" value="Abhydrolase_1"/>
    <property type="match status" value="1"/>
</dbReference>
<dbReference type="PRINTS" id="PR00111">
    <property type="entry name" value="ABHYDROLASE"/>
</dbReference>
<proteinExistence type="predicted"/>
<dbReference type="PANTHER" id="PTHR43798">
    <property type="entry name" value="MONOACYLGLYCEROL LIPASE"/>
    <property type="match status" value="1"/>
</dbReference>
<dbReference type="EMBL" id="JAMQJY010000002">
    <property type="protein sequence ID" value="MCM2676878.1"/>
    <property type="molecule type" value="Genomic_DNA"/>
</dbReference>
<dbReference type="InterPro" id="IPR029058">
    <property type="entry name" value="AB_hydrolase_fold"/>
</dbReference>
<evidence type="ECO:0000259" key="1">
    <source>
        <dbReference type="Pfam" id="PF00561"/>
    </source>
</evidence>
<reference evidence="2" key="1">
    <citation type="submission" date="2022-06" db="EMBL/GenBank/DDBJ databases">
        <title>Alkalicoccobacillus porphyridii sp. nov., isolated from a marine red alga, Porphyridium purpureum and reclassification of Shouchella plakortidis and Shouchella gibsonii as Alkalicoccobacillus plakortidis comb. nov. and Alkalicoccobacillus gibsonii comb. nov.</title>
        <authorList>
            <person name="Kim K.H."/>
            <person name="Lee J.K."/>
            <person name="Han D.M."/>
            <person name="Baek J.H."/>
            <person name="Jeon C.O."/>
        </authorList>
    </citation>
    <scope>NUCLEOTIDE SEQUENCE</scope>
    <source>
        <strain evidence="2">DSM 19153</strain>
    </source>
</reference>
<protein>
    <submittedName>
        <fullName evidence="2">Alpha/beta hydrolase</fullName>
    </submittedName>
</protein>
<dbReference type="SUPFAM" id="SSF53474">
    <property type="entry name" value="alpha/beta-Hydrolases"/>
    <property type="match status" value="1"/>
</dbReference>
<dbReference type="Proteomes" id="UP001203665">
    <property type="component" value="Unassembled WGS sequence"/>
</dbReference>
<organism evidence="2 3">
    <name type="scientific">Alkalicoccobacillus plakortidis</name>
    <dbReference type="NCBI Taxonomy" id="444060"/>
    <lineage>
        <taxon>Bacteria</taxon>
        <taxon>Bacillati</taxon>
        <taxon>Bacillota</taxon>
        <taxon>Bacilli</taxon>
        <taxon>Bacillales</taxon>
        <taxon>Bacillaceae</taxon>
        <taxon>Alkalicoccobacillus</taxon>
    </lineage>
</organism>
<dbReference type="PANTHER" id="PTHR43798:SF33">
    <property type="entry name" value="HYDROLASE, PUTATIVE (AFU_ORTHOLOGUE AFUA_2G14860)-RELATED"/>
    <property type="match status" value="1"/>
</dbReference>
<keyword evidence="3" id="KW-1185">Reference proteome</keyword>
<keyword evidence="2" id="KW-0378">Hydrolase</keyword>
<comment type="caution">
    <text evidence="2">The sequence shown here is derived from an EMBL/GenBank/DDBJ whole genome shotgun (WGS) entry which is preliminary data.</text>
</comment>
<dbReference type="GO" id="GO:0016787">
    <property type="term" value="F:hydrolase activity"/>
    <property type="evidence" value="ECO:0007669"/>
    <property type="project" value="UniProtKB-KW"/>
</dbReference>
<dbReference type="RefSeq" id="WP_251610033.1">
    <property type="nucleotide sequence ID" value="NZ_JAMQJY010000002.1"/>
</dbReference>
<evidence type="ECO:0000313" key="2">
    <source>
        <dbReference type="EMBL" id="MCM2676878.1"/>
    </source>
</evidence>
<dbReference type="Gene3D" id="3.40.50.1820">
    <property type="entry name" value="alpha/beta hydrolase"/>
    <property type="match status" value="1"/>
</dbReference>
<sequence>MTKQKIDKDKQKEMFIEVNDFQLYAKLLGEKIDKSTVIMDAGYGDYSKTWKHIAPEISKLTEVLIYDRAGLGKSGISSKKRTSKEMVLELHELLSNMELKPPYILVGHSFGGINMRLFATEYPNEVNGLVLIDSTPENYKDKFLPTMPKEFQEAYQKQFTSESTYSEFMESLKQVKEARRKLTVQLVVISAGKKDHYSEASQELWNDMQKELLSLSTKSDFIIAEYSTHYVQSDKPEIVINAIKALVDK</sequence>
<feature type="domain" description="AB hydrolase-1" evidence="1">
    <location>
        <begin position="42"/>
        <end position="210"/>
    </location>
</feature>
<evidence type="ECO:0000313" key="3">
    <source>
        <dbReference type="Proteomes" id="UP001203665"/>
    </source>
</evidence>
<gene>
    <name evidence="2" type="ORF">NDM98_16450</name>
</gene>